<keyword evidence="2" id="KW-1185">Reference proteome</keyword>
<dbReference type="SUPFAM" id="SSF54427">
    <property type="entry name" value="NTF2-like"/>
    <property type="match status" value="1"/>
</dbReference>
<sequence>MSDRAQAQDGVRKAVEAYAAAVSAGDPQAVREAFRPDAYMWGYLGRQLVAAPIETFCEVVADDPGVDEWARAYTYTIHSVEVSGEVAVAVLEESGYQGHDFTNHFSLVRADGVWKIAGKTFFRRDRSEGRDLDRG</sequence>
<dbReference type="Gene3D" id="3.10.450.50">
    <property type="match status" value="1"/>
</dbReference>
<comment type="caution">
    <text evidence="1">The sequence shown here is derived from an EMBL/GenBank/DDBJ whole genome shotgun (WGS) entry which is preliminary data.</text>
</comment>
<organism evidence="1 2">
    <name type="scientific">Streptomyces solicavernae</name>
    <dbReference type="NCBI Taxonomy" id="3043614"/>
    <lineage>
        <taxon>Bacteria</taxon>
        <taxon>Bacillati</taxon>
        <taxon>Actinomycetota</taxon>
        <taxon>Actinomycetes</taxon>
        <taxon>Kitasatosporales</taxon>
        <taxon>Streptomycetaceae</taxon>
        <taxon>Streptomyces</taxon>
    </lineage>
</organism>
<reference evidence="1 2" key="1">
    <citation type="submission" date="2023-05" db="EMBL/GenBank/DDBJ databases">
        <title>Draft genome sequence of Streptomyces sp. B-S-A8 isolated from a cave soil in Thailand.</title>
        <authorList>
            <person name="Chamroensaksri N."/>
            <person name="Muangham S."/>
        </authorList>
    </citation>
    <scope>NUCLEOTIDE SEQUENCE [LARGE SCALE GENOMIC DNA]</scope>
    <source>
        <strain evidence="1 2">B-S-A8</strain>
    </source>
</reference>
<dbReference type="InterPro" id="IPR039437">
    <property type="entry name" value="FrzH/put_lumazine-bd"/>
</dbReference>
<dbReference type="EMBL" id="JASCIR010000012">
    <property type="protein sequence ID" value="MDI3387828.1"/>
    <property type="molecule type" value="Genomic_DNA"/>
</dbReference>
<dbReference type="Pfam" id="PF12893">
    <property type="entry name" value="Lumazine_bd_2"/>
    <property type="match status" value="1"/>
</dbReference>
<proteinExistence type="predicted"/>
<evidence type="ECO:0000313" key="2">
    <source>
        <dbReference type="Proteomes" id="UP001224661"/>
    </source>
</evidence>
<dbReference type="RefSeq" id="WP_282514177.1">
    <property type="nucleotide sequence ID" value="NZ_JASCIR010000012.1"/>
</dbReference>
<name>A0ABT6RTR3_9ACTN</name>
<evidence type="ECO:0000313" key="1">
    <source>
        <dbReference type="EMBL" id="MDI3387828.1"/>
    </source>
</evidence>
<protein>
    <submittedName>
        <fullName evidence="1">Nuclear transport factor 2 family protein</fullName>
    </submittedName>
</protein>
<accession>A0ABT6RTR3</accession>
<dbReference type="InterPro" id="IPR032710">
    <property type="entry name" value="NTF2-like_dom_sf"/>
</dbReference>
<dbReference type="Proteomes" id="UP001224661">
    <property type="component" value="Unassembled WGS sequence"/>
</dbReference>
<gene>
    <name evidence="1" type="ORF">QIS99_16700</name>
</gene>